<feature type="compositionally biased region" description="Basic and acidic residues" evidence="1">
    <location>
        <begin position="287"/>
        <end position="316"/>
    </location>
</feature>
<dbReference type="InterPro" id="IPR038765">
    <property type="entry name" value="Papain-like_cys_pep_sf"/>
</dbReference>
<accession>A0A2P6NR45</accession>
<protein>
    <recommendedName>
        <fullName evidence="2">USP domain-containing protein</fullName>
    </recommendedName>
</protein>
<name>A0A2P6NR45_9EUKA</name>
<comment type="caution">
    <text evidence="3">The sequence shown here is derived from an EMBL/GenBank/DDBJ whole genome shotgun (WGS) entry which is preliminary data.</text>
</comment>
<dbReference type="InterPro" id="IPR028889">
    <property type="entry name" value="USP"/>
</dbReference>
<evidence type="ECO:0000256" key="1">
    <source>
        <dbReference type="SAM" id="MobiDB-lite"/>
    </source>
</evidence>
<dbReference type="GO" id="GO:0004843">
    <property type="term" value="F:cysteine-type deubiquitinase activity"/>
    <property type="evidence" value="ECO:0007669"/>
    <property type="project" value="InterPro"/>
</dbReference>
<dbReference type="PANTHER" id="PTHR24006">
    <property type="entry name" value="UBIQUITIN CARBOXYL-TERMINAL HYDROLASE"/>
    <property type="match status" value="1"/>
</dbReference>
<dbReference type="Proteomes" id="UP000241769">
    <property type="component" value="Unassembled WGS sequence"/>
</dbReference>
<dbReference type="STRING" id="1890364.A0A2P6NR45"/>
<sequence>MPIFARVSVKQPRDEPDQQNSEGRFRSYDLGVMSPTRFHCATSLDETFDRDAKLYHQLCIIDRHLMESVSHRRTKESIQNPTQDTSRQCPLLLIEIAEGHSQAASSMLGLGSLFEEGDDVESITNVGAANGKTVYRPQRTHMKPRPEHGFVGLANQGATCYLNSLIQCMYMTPELRSGIYQLSQETLGVENKPPPSPTKEKKETQITPPVSQVIEPVTSGLKDMGFDEGVAKRAVKRYPNCENFESLVIWCCEPDASETYDESANMGDSLFDATFWPGGASVSEPTTEDKEEKKEEEKKAEEKKEEEKKEEKEDKTAKKPFLKVPYELQRLFGRLQLADTNQVTTESLTKSFGWTGSEVYDQHDVHELNRLLFDAIERSLQRTTSNHLISDLYRGTLVNKIICQACHRTSAREEHFQDVTLIVKGFPSVEESLKSLVNFELLEGSNQYFCEGCNAKADAMKGVLFRSLPPVIIFSLGRFEYDWTEDKRKKITSPFKYPLVLNMSQYKEEGGKEEGGDLYHLFAVVIHSGGAYGGHYHTYIRSLNEEKSIEEEEGEEKNWKEDLKGQWYDFDDSTVRKISVQKLASQFGGADMLIYRRADMEVSEKSHIPPFLEQELALENETLRMERERLDREDNQISVGIIIPSHVNLSEEKEFQLRENDMTQRAVQLDRRMQVKEALRYILREMNEDASQLTHVSEMSIGGTADSKQLRFLRDIPVEEKSLYDMTITDGSVLFLWNGTDVNGRIWDGQGRECALQLIWSGEQDQERVESLNLRENSQICDLMDLVATTTGIPRDELEMTANGRTSITDKTVGSLLQWNIGHTSVLHAYRKIDGGKMREGNRNPQTKIFTINIQLNIPYMTATTVSIDVDMLSTIDEIKGQVLEKVELVSHKPQALRIGRLHNGQVIQTYEDETKNLYEVFFQVEDQLVLFVAPTVNHHITLRFMLVKDGKSVTGDIKTIDVLKGEAISDVKVNMASIFFKTPEKMRLRRTDMYETAGDIITEEDSTVDSVGLCNDDLLWLEEGRVPVRGEIRVVVQRYHTATLDSMSNPYVSVPLFYHWSSQRLSCDETSSVDIMSTLDVDNNITLFQLRQKICTLRELFNEEPETLRLWKGDKLLNNLSVTLKRAHITENTTITVEVLKKVIVQSEGHLILHIQPRQTKRKAFGRPVVLVVDGNDSLSQLKEKISDISGVKETEELELYRLGRFDGTWQDVDKIEKEDMNKKEEKNEEKKKESNLKGKKLGFRDGDVIVWRDKREDLTGEDKYYEKTVVKTASVDRRARWSHKDDDVTYQRPKPREAVLSIHLDF</sequence>
<dbReference type="InterPro" id="IPR018200">
    <property type="entry name" value="USP_CS"/>
</dbReference>
<feature type="domain" description="USP" evidence="2">
    <location>
        <begin position="151"/>
        <end position="598"/>
    </location>
</feature>
<feature type="region of interest" description="Disordered" evidence="1">
    <location>
        <begin position="187"/>
        <end position="216"/>
    </location>
</feature>
<dbReference type="CDD" id="cd17039">
    <property type="entry name" value="Ubl_ubiquitin_like"/>
    <property type="match status" value="1"/>
</dbReference>
<dbReference type="PROSITE" id="PS00973">
    <property type="entry name" value="USP_2"/>
    <property type="match status" value="1"/>
</dbReference>
<dbReference type="InParanoid" id="A0A2P6NR45"/>
<dbReference type="PANTHER" id="PTHR24006:SF702">
    <property type="entry name" value="UBIQUITIN CARBOXYL-TERMINAL HYDROLASE 47"/>
    <property type="match status" value="1"/>
</dbReference>
<proteinExistence type="predicted"/>
<gene>
    <name evidence="3" type="ORF">PROFUN_05361</name>
</gene>
<organism evidence="3 4">
    <name type="scientific">Planoprotostelium fungivorum</name>
    <dbReference type="NCBI Taxonomy" id="1890364"/>
    <lineage>
        <taxon>Eukaryota</taxon>
        <taxon>Amoebozoa</taxon>
        <taxon>Evosea</taxon>
        <taxon>Variosea</taxon>
        <taxon>Cavosteliida</taxon>
        <taxon>Cavosteliaceae</taxon>
        <taxon>Planoprotostelium</taxon>
    </lineage>
</organism>
<dbReference type="SUPFAM" id="SSF54001">
    <property type="entry name" value="Cysteine proteinases"/>
    <property type="match status" value="1"/>
</dbReference>
<dbReference type="EMBL" id="MDYQ01000031">
    <property type="protein sequence ID" value="PRP86442.1"/>
    <property type="molecule type" value="Genomic_DNA"/>
</dbReference>
<evidence type="ECO:0000313" key="4">
    <source>
        <dbReference type="Proteomes" id="UP000241769"/>
    </source>
</evidence>
<dbReference type="PROSITE" id="PS00972">
    <property type="entry name" value="USP_1"/>
    <property type="match status" value="1"/>
</dbReference>
<dbReference type="GO" id="GO:0005634">
    <property type="term" value="C:nucleus"/>
    <property type="evidence" value="ECO:0007669"/>
    <property type="project" value="TreeGrafter"/>
</dbReference>
<dbReference type="PROSITE" id="PS50235">
    <property type="entry name" value="USP_3"/>
    <property type="match status" value="1"/>
</dbReference>
<dbReference type="GO" id="GO:0016579">
    <property type="term" value="P:protein deubiquitination"/>
    <property type="evidence" value="ECO:0007669"/>
    <property type="project" value="InterPro"/>
</dbReference>
<keyword evidence="4" id="KW-1185">Reference proteome</keyword>
<feature type="region of interest" description="Disordered" evidence="1">
    <location>
        <begin position="271"/>
        <end position="316"/>
    </location>
</feature>
<dbReference type="OrthoDB" id="19290at2759"/>
<evidence type="ECO:0000313" key="3">
    <source>
        <dbReference type="EMBL" id="PRP86442.1"/>
    </source>
</evidence>
<dbReference type="InterPro" id="IPR001394">
    <property type="entry name" value="Peptidase_C19_UCH"/>
</dbReference>
<feature type="region of interest" description="Disordered" evidence="1">
    <location>
        <begin position="1"/>
        <end position="26"/>
    </location>
</feature>
<dbReference type="GO" id="GO:0005829">
    <property type="term" value="C:cytosol"/>
    <property type="evidence" value="ECO:0007669"/>
    <property type="project" value="TreeGrafter"/>
</dbReference>
<reference evidence="3 4" key="1">
    <citation type="journal article" date="2018" name="Genome Biol. Evol.">
        <title>Multiple Roots of Fruiting Body Formation in Amoebozoa.</title>
        <authorList>
            <person name="Hillmann F."/>
            <person name="Forbes G."/>
            <person name="Novohradska S."/>
            <person name="Ferling I."/>
            <person name="Riege K."/>
            <person name="Groth M."/>
            <person name="Westermann M."/>
            <person name="Marz M."/>
            <person name="Spaller T."/>
            <person name="Winckler T."/>
            <person name="Schaap P."/>
            <person name="Glockner G."/>
        </authorList>
    </citation>
    <scope>NUCLEOTIDE SEQUENCE [LARGE SCALE GENOMIC DNA]</scope>
    <source>
        <strain evidence="3 4">Jena</strain>
    </source>
</reference>
<dbReference type="InterPro" id="IPR050164">
    <property type="entry name" value="Peptidase_C19"/>
</dbReference>
<evidence type="ECO:0000259" key="2">
    <source>
        <dbReference type="PROSITE" id="PS50235"/>
    </source>
</evidence>
<dbReference type="Gene3D" id="3.90.70.10">
    <property type="entry name" value="Cysteine proteinases"/>
    <property type="match status" value="2"/>
</dbReference>
<dbReference type="Pfam" id="PF00443">
    <property type="entry name" value="UCH"/>
    <property type="match status" value="1"/>
</dbReference>